<feature type="compositionally biased region" description="Low complexity" evidence="1">
    <location>
        <begin position="894"/>
        <end position="937"/>
    </location>
</feature>
<dbReference type="RefSeq" id="XP_025595824.1">
    <property type="nucleotide sequence ID" value="XM_025745492.1"/>
</dbReference>
<keyword evidence="3" id="KW-1185">Reference proteome</keyword>
<feature type="compositionally biased region" description="Basic and acidic residues" evidence="1">
    <location>
        <begin position="792"/>
        <end position="807"/>
    </location>
</feature>
<dbReference type="Proteomes" id="UP000245946">
    <property type="component" value="Unassembled WGS sequence"/>
</dbReference>
<feature type="compositionally biased region" description="Low complexity" evidence="1">
    <location>
        <begin position="859"/>
        <end position="877"/>
    </location>
</feature>
<protein>
    <submittedName>
        <fullName evidence="2">Uncharacterized protein</fullName>
    </submittedName>
</protein>
<feature type="region of interest" description="Disordered" evidence="1">
    <location>
        <begin position="728"/>
        <end position="937"/>
    </location>
</feature>
<accession>A0A316Z5Q7</accession>
<feature type="compositionally biased region" description="Low complexity" evidence="1">
    <location>
        <begin position="330"/>
        <end position="371"/>
    </location>
</feature>
<sequence>MVKTSARGCDACTLLRSNHLSVRMRMSCAHDTDEVYAGACHLCANFALATHPDSPLPLRCTTLFTRRKPGEPKKKCVRAAAFTTHDGARTLTPAEVLAGAEAMMGLKPEHRRELMLVDGKSRKPEHEKRKRKPKAGGAPGGGGDGASGSTAPARKLKLVGSRALPPVPGAPPYDDDEEEEEDELYESDGHGDESGDADVENSRFDPLALYTTSTGGAASSSSAAAPSPVPGGSGERARPRKRARNESGAADGDGLLPQAHSESPPPDLDDDAPAAFFPRPLPPHVPSKAPLPLLLRYSPGLGPSPPQPAAVPALSQAGAVPVPPEPVAAPEPADVATSPAAALPAPGATGPAPAALPAAPPAATAAGAASAKPPRVPWNKGLGKGRRRKDKDATPLLPPAPPVVTQTAGMPISHRRAPEGEPHSLMSRPRGQVSFEQLRVHYGVGGDRSFFYAPLKRLWVQENDNRFELAPKQEFLDDEWWPEGPAACTLSPSDWQEFIEGEAPALPKIIRGTGDGKALCATALKTLNVRLHIKDVPPGRWYPFVLTDFFEPRMKDDRRANPLGYPVRKGDDETRRPKGIVWPADPSGLSLRLGIPRAKEPRKSMLPLREWDAYSAWWQPLYADVETPHYLPDRVEGRGAKRKTVREIDEIRRHDTDNYSYLGEGEYNERVGLGWYPFGWSPPTWQDRTYQRPGEPIELKETSDLLLVLSKQVAGGFFGGFRIGGAGLVGEGDADDKERADEQQMARRAKRAAARGDCEPDNPYLDSDYEYSGSDPESSTDVDDGADEEAADEPRARPAVPEPEKSDQAAATSDQAAAPASDKGAAPASDKGAAQGAASDEVAAALDASASIPPPAKTPAPLAASSPSAAPAGAAPAQNGSGADDARAHDPISAKLAEAAEGAAGPGTPAGTPSAAPAGAAAKTNSAATPPMTAAPA</sequence>
<feature type="compositionally biased region" description="Basic and acidic residues" evidence="1">
    <location>
        <begin position="109"/>
        <end position="127"/>
    </location>
</feature>
<evidence type="ECO:0000256" key="1">
    <source>
        <dbReference type="SAM" id="MobiDB-lite"/>
    </source>
</evidence>
<feature type="compositionally biased region" description="Low complexity" evidence="1">
    <location>
        <begin position="211"/>
        <end position="226"/>
    </location>
</feature>
<evidence type="ECO:0000313" key="2">
    <source>
        <dbReference type="EMBL" id="PWN95545.1"/>
    </source>
</evidence>
<evidence type="ECO:0000313" key="3">
    <source>
        <dbReference type="Proteomes" id="UP000245946"/>
    </source>
</evidence>
<proteinExistence type="predicted"/>
<dbReference type="EMBL" id="KZ819303">
    <property type="protein sequence ID" value="PWN95545.1"/>
    <property type="molecule type" value="Genomic_DNA"/>
</dbReference>
<feature type="region of interest" description="Disordered" evidence="1">
    <location>
        <begin position="109"/>
        <end position="407"/>
    </location>
</feature>
<feature type="compositionally biased region" description="Basic and acidic residues" evidence="1">
    <location>
        <begin position="736"/>
        <end position="745"/>
    </location>
</feature>
<feature type="compositionally biased region" description="Low complexity" evidence="1">
    <location>
        <begin position="808"/>
        <end position="851"/>
    </location>
</feature>
<organism evidence="2 3">
    <name type="scientific">Tilletiopsis washingtonensis</name>
    <dbReference type="NCBI Taxonomy" id="58919"/>
    <lineage>
        <taxon>Eukaryota</taxon>
        <taxon>Fungi</taxon>
        <taxon>Dikarya</taxon>
        <taxon>Basidiomycota</taxon>
        <taxon>Ustilaginomycotina</taxon>
        <taxon>Exobasidiomycetes</taxon>
        <taxon>Entylomatales</taxon>
        <taxon>Entylomatales incertae sedis</taxon>
        <taxon>Tilletiopsis</taxon>
    </lineage>
</organism>
<dbReference type="GeneID" id="37273036"/>
<reference evidence="2 3" key="1">
    <citation type="journal article" date="2018" name="Mol. Biol. Evol.">
        <title>Broad Genomic Sampling Reveals a Smut Pathogenic Ancestry of the Fungal Clade Ustilaginomycotina.</title>
        <authorList>
            <person name="Kijpornyongpan T."/>
            <person name="Mondo S.J."/>
            <person name="Barry K."/>
            <person name="Sandor L."/>
            <person name="Lee J."/>
            <person name="Lipzen A."/>
            <person name="Pangilinan J."/>
            <person name="LaButti K."/>
            <person name="Hainaut M."/>
            <person name="Henrissat B."/>
            <person name="Grigoriev I.V."/>
            <person name="Spatafora J.W."/>
            <person name="Aime M.C."/>
        </authorList>
    </citation>
    <scope>NUCLEOTIDE SEQUENCE [LARGE SCALE GENOMIC DNA]</scope>
    <source>
        <strain evidence="2 3">MCA 4186</strain>
    </source>
</reference>
<feature type="compositionally biased region" description="Gly residues" evidence="1">
    <location>
        <begin position="137"/>
        <end position="146"/>
    </location>
</feature>
<feature type="compositionally biased region" description="Acidic residues" evidence="1">
    <location>
        <begin position="778"/>
        <end position="791"/>
    </location>
</feature>
<feature type="compositionally biased region" description="Acidic residues" evidence="1">
    <location>
        <begin position="173"/>
        <end position="186"/>
    </location>
</feature>
<name>A0A316Z5Q7_9BASI</name>
<dbReference type="AlphaFoldDB" id="A0A316Z5Q7"/>
<gene>
    <name evidence="2" type="ORF">FA09DRAFT_362611</name>
</gene>